<dbReference type="AlphaFoldDB" id="A0A9N9VNJ5"/>
<organism evidence="1 2">
    <name type="scientific">Clonostachys rhizophaga</name>
    <dbReference type="NCBI Taxonomy" id="160324"/>
    <lineage>
        <taxon>Eukaryota</taxon>
        <taxon>Fungi</taxon>
        <taxon>Dikarya</taxon>
        <taxon>Ascomycota</taxon>
        <taxon>Pezizomycotina</taxon>
        <taxon>Sordariomycetes</taxon>
        <taxon>Hypocreomycetidae</taxon>
        <taxon>Hypocreales</taxon>
        <taxon>Bionectriaceae</taxon>
        <taxon>Clonostachys</taxon>
    </lineage>
</organism>
<evidence type="ECO:0000313" key="1">
    <source>
        <dbReference type="EMBL" id="CAH0026866.1"/>
    </source>
</evidence>
<evidence type="ECO:0000313" key="2">
    <source>
        <dbReference type="Proteomes" id="UP000696573"/>
    </source>
</evidence>
<reference evidence="1" key="1">
    <citation type="submission" date="2021-10" db="EMBL/GenBank/DDBJ databases">
        <authorList>
            <person name="Piombo E."/>
        </authorList>
    </citation>
    <scope>NUCLEOTIDE SEQUENCE</scope>
</reference>
<sequence>MVVSRDLSFLEANRAAPSLKEKPDGMELGCESMRVIPELFVGIDSRDSRQAGVEKPGETDDPDGRTFRLHFVRFVRTTVSADDQHQIRKILSSHNLFGKCAL</sequence>
<accession>A0A9N9VNJ5</accession>
<protein>
    <submittedName>
        <fullName evidence="1">Uncharacterized protein</fullName>
    </submittedName>
</protein>
<dbReference type="EMBL" id="CABFNQ020000725">
    <property type="protein sequence ID" value="CAH0026866.1"/>
    <property type="molecule type" value="Genomic_DNA"/>
</dbReference>
<keyword evidence="2" id="KW-1185">Reference proteome</keyword>
<gene>
    <name evidence="1" type="ORF">CRHIZ90672A_00002968</name>
</gene>
<proteinExistence type="predicted"/>
<comment type="caution">
    <text evidence="1">The sequence shown here is derived from an EMBL/GenBank/DDBJ whole genome shotgun (WGS) entry which is preliminary data.</text>
</comment>
<dbReference type="Proteomes" id="UP000696573">
    <property type="component" value="Unassembled WGS sequence"/>
</dbReference>
<name>A0A9N9VNJ5_9HYPO</name>